<accession>A0A9R1W3H0</accession>
<dbReference type="Pfam" id="PF13966">
    <property type="entry name" value="zf-RVT"/>
    <property type="match status" value="1"/>
</dbReference>
<dbReference type="Proteomes" id="UP000235145">
    <property type="component" value="Unassembled WGS sequence"/>
</dbReference>
<name>A0A9R1W3H0_LACSA</name>
<dbReference type="InterPro" id="IPR026960">
    <property type="entry name" value="RVT-Znf"/>
</dbReference>
<dbReference type="AlphaFoldDB" id="A0A9R1W3H0"/>
<sequence>MRRHWTVFGNYSITGVWKNIMKSSRCLANLNIDRSEVVSWNPEINKWISSFSSENQFIVSLLRERIDLASHIVSDGPFDWCKVIPYRILCFIWRAKQERIPVVVALITLPVTICSICNAGEETSDHTLNLCHIAKSVMESILSWCEIRGECFTSVKDMVLFIYRWSKCRKKRSLLTVILCGDLWGI</sequence>
<evidence type="ECO:0000313" key="2">
    <source>
        <dbReference type="EMBL" id="KAJ0216408.1"/>
    </source>
</evidence>
<comment type="caution">
    <text evidence="2">The sequence shown here is derived from an EMBL/GenBank/DDBJ whole genome shotgun (WGS) entry which is preliminary data.</text>
</comment>
<dbReference type="EMBL" id="NBSK02000003">
    <property type="protein sequence ID" value="KAJ0216408.1"/>
    <property type="molecule type" value="Genomic_DNA"/>
</dbReference>
<keyword evidence="3" id="KW-1185">Reference proteome</keyword>
<protein>
    <recommendedName>
        <fullName evidence="1">Reverse transcriptase zinc-binding domain-containing protein</fullName>
    </recommendedName>
</protein>
<gene>
    <name evidence="2" type="ORF">LSAT_V11C300106730</name>
</gene>
<organism evidence="2 3">
    <name type="scientific">Lactuca sativa</name>
    <name type="common">Garden lettuce</name>
    <dbReference type="NCBI Taxonomy" id="4236"/>
    <lineage>
        <taxon>Eukaryota</taxon>
        <taxon>Viridiplantae</taxon>
        <taxon>Streptophyta</taxon>
        <taxon>Embryophyta</taxon>
        <taxon>Tracheophyta</taxon>
        <taxon>Spermatophyta</taxon>
        <taxon>Magnoliopsida</taxon>
        <taxon>eudicotyledons</taxon>
        <taxon>Gunneridae</taxon>
        <taxon>Pentapetalae</taxon>
        <taxon>asterids</taxon>
        <taxon>campanulids</taxon>
        <taxon>Asterales</taxon>
        <taxon>Asteraceae</taxon>
        <taxon>Cichorioideae</taxon>
        <taxon>Cichorieae</taxon>
        <taxon>Lactucinae</taxon>
        <taxon>Lactuca</taxon>
    </lineage>
</organism>
<proteinExistence type="predicted"/>
<evidence type="ECO:0000259" key="1">
    <source>
        <dbReference type="Pfam" id="PF13966"/>
    </source>
</evidence>
<feature type="domain" description="Reverse transcriptase zinc-binding" evidence="1">
    <location>
        <begin position="78"/>
        <end position="136"/>
    </location>
</feature>
<reference evidence="2 3" key="1">
    <citation type="journal article" date="2017" name="Nat. Commun.">
        <title>Genome assembly with in vitro proximity ligation data and whole-genome triplication in lettuce.</title>
        <authorList>
            <person name="Reyes-Chin-Wo S."/>
            <person name="Wang Z."/>
            <person name="Yang X."/>
            <person name="Kozik A."/>
            <person name="Arikit S."/>
            <person name="Song C."/>
            <person name="Xia L."/>
            <person name="Froenicke L."/>
            <person name="Lavelle D.O."/>
            <person name="Truco M.J."/>
            <person name="Xia R."/>
            <person name="Zhu S."/>
            <person name="Xu C."/>
            <person name="Xu H."/>
            <person name="Xu X."/>
            <person name="Cox K."/>
            <person name="Korf I."/>
            <person name="Meyers B.C."/>
            <person name="Michelmore R.W."/>
        </authorList>
    </citation>
    <scope>NUCLEOTIDE SEQUENCE [LARGE SCALE GENOMIC DNA]</scope>
    <source>
        <strain evidence="3">cv. Salinas</strain>
        <tissue evidence="2">Seedlings</tissue>
    </source>
</reference>
<evidence type="ECO:0000313" key="3">
    <source>
        <dbReference type="Proteomes" id="UP000235145"/>
    </source>
</evidence>